<dbReference type="CDD" id="cd01310">
    <property type="entry name" value="TatD_DNAse"/>
    <property type="match status" value="1"/>
</dbReference>
<keyword evidence="3" id="KW-1185">Reference proteome</keyword>
<evidence type="ECO:0000313" key="2">
    <source>
        <dbReference type="EMBL" id="KXU34940.1"/>
    </source>
</evidence>
<dbReference type="Gene3D" id="3.20.20.140">
    <property type="entry name" value="Metal-dependent hydrolases"/>
    <property type="match status" value="1"/>
</dbReference>
<dbReference type="EMBL" id="LSZQ01000054">
    <property type="protein sequence ID" value="KXU34940.1"/>
    <property type="molecule type" value="Genomic_DNA"/>
</dbReference>
<dbReference type="Pfam" id="PF01026">
    <property type="entry name" value="TatD_DNase"/>
    <property type="match status" value="1"/>
</dbReference>
<proteinExistence type="predicted"/>
<dbReference type="SUPFAM" id="SSF51556">
    <property type="entry name" value="Metallo-dependent hydrolases"/>
    <property type="match status" value="1"/>
</dbReference>
<dbReference type="PIRSF" id="PIRSF005902">
    <property type="entry name" value="DNase_TatD"/>
    <property type="match status" value="1"/>
</dbReference>
<dbReference type="InterPro" id="IPR001130">
    <property type="entry name" value="TatD-like"/>
</dbReference>
<reference evidence="3" key="1">
    <citation type="submission" date="2016-02" db="EMBL/GenBank/DDBJ databases">
        <authorList>
            <person name="Sanders J.G."/>
            <person name="Lin J.Y."/>
            <person name="Wertz J.T."/>
            <person name="Russell J.A."/>
            <person name="Moreau C.S."/>
            <person name="Powell S."/>
        </authorList>
    </citation>
    <scope>NUCLEOTIDE SEQUENCE [LARGE SCALE GENOMIC DNA]</scope>
    <source>
        <strain evidence="3">CAG34</strain>
    </source>
</reference>
<dbReference type="STRING" id="1548207.AXK11_07590"/>
<accession>A0A139SKB8</accession>
<feature type="binding site" evidence="1">
    <location>
        <position position="248"/>
    </location>
    <ligand>
        <name>a divalent metal cation</name>
        <dbReference type="ChEBI" id="CHEBI:60240"/>
        <label>1</label>
    </ligand>
</feature>
<protein>
    <submittedName>
        <fullName evidence="2">Hydrolase TatD</fullName>
    </submittedName>
</protein>
<dbReference type="AlphaFoldDB" id="A0A139SKB8"/>
<dbReference type="Proteomes" id="UP000070058">
    <property type="component" value="Unassembled WGS sequence"/>
</dbReference>
<keyword evidence="1" id="KW-0479">Metal-binding</keyword>
<gene>
    <name evidence="2" type="ORF">AXK11_07590</name>
</gene>
<dbReference type="RefSeq" id="WP_068630859.1">
    <property type="nucleotide sequence ID" value="NZ_LSZQ01000054.1"/>
</dbReference>
<dbReference type="PANTHER" id="PTHR46124">
    <property type="entry name" value="D-AMINOACYL-TRNA DEACYLASE"/>
    <property type="match status" value="1"/>
</dbReference>
<dbReference type="GO" id="GO:0016788">
    <property type="term" value="F:hydrolase activity, acting on ester bonds"/>
    <property type="evidence" value="ECO:0007669"/>
    <property type="project" value="InterPro"/>
</dbReference>
<comment type="caution">
    <text evidence="2">The sequence shown here is derived from an EMBL/GenBank/DDBJ whole genome shotgun (WGS) entry which is preliminary data.</text>
</comment>
<evidence type="ECO:0000256" key="1">
    <source>
        <dbReference type="PIRSR" id="PIRSR005902-1"/>
    </source>
</evidence>
<dbReference type="InterPro" id="IPR032466">
    <property type="entry name" value="Metal_Hydrolase"/>
</dbReference>
<name>A0A139SKB8_9BACT</name>
<dbReference type="PANTHER" id="PTHR46124:SF2">
    <property type="entry name" value="D-AMINOACYL-TRNA DEACYLASE"/>
    <property type="match status" value="1"/>
</dbReference>
<dbReference type="OrthoDB" id="9810005at2"/>
<feature type="binding site" evidence="1">
    <location>
        <position position="7"/>
    </location>
    <ligand>
        <name>a divalent metal cation</name>
        <dbReference type="ChEBI" id="CHEBI:60240"/>
        <label>1</label>
    </ligand>
</feature>
<feature type="binding site" evidence="1">
    <location>
        <position position="198"/>
    </location>
    <ligand>
        <name>a divalent metal cation</name>
        <dbReference type="ChEBI" id="CHEBI:60240"/>
        <label>2</label>
    </ligand>
</feature>
<dbReference type="GO" id="GO:0005829">
    <property type="term" value="C:cytosol"/>
    <property type="evidence" value="ECO:0007669"/>
    <property type="project" value="TreeGrafter"/>
</dbReference>
<keyword evidence="2" id="KW-0378">Hydrolase</keyword>
<organism evidence="2 3">
    <name type="scientific">Cephaloticoccus primus</name>
    <dbReference type="NCBI Taxonomy" id="1548207"/>
    <lineage>
        <taxon>Bacteria</taxon>
        <taxon>Pseudomonadati</taxon>
        <taxon>Verrucomicrobiota</taxon>
        <taxon>Opitutia</taxon>
        <taxon>Opitutales</taxon>
        <taxon>Opitutaceae</taxon>
        <taxon>Cephaloticoccus</taxon>
    </lineage>
</organism>
<sequence length="300" mass="32119">MSLIDTHTHLASFAQRGELETVLARAAEAGVEAMITVGTDRDDWGLYRDIAAAHPARVHYTVGLHPCSVSADWVGQGGGTVEQACAQLVAELEAFFLPNEAAGADGAAAVGASEAATPKSQPRPVAIGECGLDRFHLPKDDPAQAEAIFAWQQTAFAAQLGLARRLGCPVEIHSRGAFRECVELIDASGVDWARVVFHCFSEGPAEMSELVARGGRGSFTGILTYKNAPNVRESARVQGLERLMLETDAPYLTPMPHRGKRPNEPAFLRHTAEFAAEFFGVSAADLTAITTCNARTFFNL</sequence>
<evidence type="ECO:0000313" key="3">
    <source>
        <dbReference type="Proteomes" id="UP000070058"/>
    </source>
</evidence>
<feature type="binding site" evidence="1">
    <location>
        <position position="129"/>
    </location>
    <ligand>
        <name>a divalent metal cation</name>
        <dbReference type="ChEBI" id="CHEBI:60240"/>
        <label>1</label>
    </ligand>
</feature>
<feature type="binding site" evidence="1">
    <location>
        <position position="9"/>
    </location>
    <ligand>
        <name>a divalent metal cation</name>
        <dbReference type="ChEBI" id="CHEBI:60240"/>
        <label>1</label>
    </ligand>
</feature>
<dbReference type="GO" id="GO:0046872">
    <property type="term" value="F:metal ion binding"/>
    <property type="evidence" value="ECO:0007669"/>
    <property type="project" value="UniProtKB-KW"/>
</dbReference>
<feature type="binding site" evidence="1">
    <location>
        <position position="173"/>
    </location>
    <ligand>
        <name>a divalent metal cation</name>
        <dbReference type="ChEBI" id="CHEBI:60240"/>
        <label>2</label>
    </ligand>
</feature>